<dbReference type="Proteomes" id="UP000003172">
    <property type="component" value="Unassembled WGS sequence"/>
</dbReference>
<reference evidence="3 4" key="1">
    <citation type="submission" date="2012-04" db="EMBL/GenBank/DDBJ databases">
        <authorList>
            <person name="Genoscope - CEA"/>
        </authorList>
    </citation>
    <scope>NUCLEOTIDE SEQUENCE [LARGE SCALE GENOMIC DNA]</scope>
    <source>
        <strain evidence="3 4">9717</strain>
    </source>
</reference>
<name>I4FWK1_MICAE</name>
<dbReference type="HOGENOM" id="CLU_675804_0_0_3"/>
<accession>I4FWK1</accession>
<evidence type="ECO:0000256" key="2">
    <source>
        <dbReference type="SAM" id="Phobius"/>
    </source>
</evidence>
<feature type="transmembrane region" description="Helical" evidence="2">
    <location>
        <begin position="380"/>
        <end position="400"/>
    </location>
</feature>
<proteinExistence type="predicted"/>
<keyword evidence="2" id="KW-0472">Membrane</keyword>
<gene>
    <name evidence="3" type="ORF">MICAB_7150004</name>
</gene>
<keyword evidence="2" id="KW-1133">Transmembrane helix</keyword>
<dbReference type="RefSeq" id="WP_002763507.1">
    <property type="nucleotide sequence ID" value="NZ_HE972768.1"/>
</dbReference>
<dbReference type="EMBL" id="CAII01000685">
    <property type="protein sequence ID" value="CCI00026.1"/>
    <property type="molecule type" value="Genomic_DNA"/>
</dbReference>
<evidence type="ECO:0000256" key="1">
    <source>
        <dbReference type="SAM" id="MobiDB-lite"/>
    </source>
</evidence>
<sequence length="407" mass="46472">MKSKHNFKSFWRFIRKNLKFCTVFIVTLALVFLSIFWGIIPVKQNFEGNLLVKSFSFTCQENESLLLKNVYNLSQIDLSGLKKFTLAGIFSSLADPELNKRERLEIESIRENSTLRITPTADFILQELRLQKETRVKNLKYAPFYNRLAFSLQPNSQPVNLSFNPSGNPIKITLFGYKIANLPQKKEDIPLEFNLSTTEFKLEIQQAIDVNLQLSQDKEQLSQDKEQLSQDKEQLSQDKEQLSQDKEQPIFWRNIKVNNVRFERPIITGNNVRDDLVESTIISGNIRMAQQDLKLEKNQFLIVEKPGVEILNQIKIIREDTNQNLKLKTTGENLQISEASQGLEVSVSGNTNSIQVGLNPRLPIAQIQGSFLSRYLGSEAIVAIISFSAGLIVSLLSWLFDNFPASP</sequence>
<comment type="caution">
    <text evidence="3">The sequence shown here is derived from an EMBL/GenBank/DDBJ whole genome shotgun (WGS) entry which is preliminary data.</text>
</comment>
<feature type="transmembrane region" description="Helical" evidence="2">
    <location>
        <begin position="20"/>
        <end position="40"/>
    </location>
</feature>
<feature type="region of interest" description="Disordered" evidence="1">
    <location>
        <begin position="221"/>
        <end position="243"/>
    </location>
</feature>
<dbReference type="AlphaFoldDB" id="I4FWK1"/>
<organism evidence="3 4">
    <name type="scientific">Microcystis aeruginosa PCC 9717</name>
    <dbReference type="NCBI Taxonomy" id="1160286"/>
    <lineage>
        <taxon>Bacteria</taxon>
        <taxon>Bacillati</taxon>
        <taxon>Cyanobacteriota</taxon>
        <taxon>Cyanophyceae</taxon>
        <taxon>Oscillatoriophycideae</taxon>
        <taxon>Chroococcales</taxon>
        <taxon>Microcystaceae</taxon>
        <taxon>Microcystis</taxon>
    </lineage>
</organism>
<evidence type="ECO:0000313" key="3">
    <source>
        <dbReference type="EMBL" id="CCI00026.1"/>
    </source>
</evidence>
<evidence type="ECO:0000313" key="4">
    <source>
        <dbReference type="Proteomes" id="UP000003172"/>
    </source>
</evidence>
<protein>
    <submittedName>
        <fullName evidence="3">Uncharacterized protein</fullName>
    </submittedName>
</protein>
<keyword evidence="2" id="KW-0812">Transmembrane</keyword>